<organism evidence="1 2">
    <name type="scientific">Chryseobacterium antibioticum</name>
    <dbReference type="NCBI Taxonomy" id="2728847"/>
    <lineage>
        <taxon>Bacteria</taxon>
        <taxon>Pseudomonadati</taxon>
        <taxon>Bacteroidota</taxon>
        <taxon>Flavobacteriia</taxon>
        <taxon>Flavobacteriales</taxon>
        <taxon>Weeksellaceae</taxon>
        <taxon>Chryseobacterium group</taxon>
        <taxon>Chryseobacterium</taxon>
    </lineage>
</organism>
<evidence type="ECO:0000313" key="1">
    <source>
        <dbReference type="EMBL" id="NML68222.1"/>
    </source>
</evidence>
<dbReference type="Proteomes" id="UP000544054">
    <property type="component" value="Unassembled WGS sequence"/>
</dbReference>
<dbReference type="EMBL" id="JABBGI010000001">
    <property type="protein sequence ID" value="NML68222.1"/>
    <property type="molecule type" value="Genomic_DNA"/>
</dbReference>
<gene>
    <name evidence="1" type="ORF">HHL23_00135</name>
</gene>
<sequence length="74" mass="8570">MSRLKRLKNIDGLIENLQTIISQSQCSLSEIELNLLNEAIAKLMMLRSKKGLTDKQYQIEISDILELIYNFLTK</sequence>
<reference evidence="1 2" key="1">
    <citation type="submission" date="2020-04" db="EMBL/GenBank/DDBJ databases">
        <title>Chryseobacterium sp. RP-3-3 sp. nov., isolated from Jeju soil.</title>
        <authorList>
            <person name="Dahal R.H."/>
        </authorList>
    </citation>
    <scope>NUCLEOTIDE SEQUENCE [LARGE SCALE GENOMIC DNA]</scope>
    <source>
        <strain evidence="1 2">RP-3-3</strain>
    </source>
</reference>
<keyword evidence="2" id="KW-1185">Reference proteome</keyword>
<name>A0A7Y0AJ84_9FLAO</name>
<protein>
    <submittedName>
        <fullName evidence="1">Uncharacterized protein</fullName>
    </submittedName>
</protein>
<accession>A0A7Y0AJ84</accession>
<proteinExistence type="predicted"/>
<comment type="caution">
    <text evidence="1">The sequence shown here is derived from an EMBL/GenBank/DDBJ whole genome shotgun (WGS) entry which is preliminary data.</text>
</comment>
<dbReference type="RefSeq" id="WP_169232833.1">
    <property type="nucleotide sequence ID" value="NZ_JABBGI010000001.1"/>
</dbReference>
<dbReference type="AlphaFoldDB" id="A0A7Y0AJ84"/>
<evidence type="ECO:0000313" key="2">
    <source>
        <dbReference type="Proteomes" id="UP000544054"/>
    </source>
</evidence>